<keyword evidence="4" id="KW-1185">Reference proteome</keyword>
<dbReference type="GO" id="GO:0030036">
    <property type="term" value="P:actin cytoskeleton organization"/>
    <property type="evidence" value="ECO:0007669"/>
    <property type="project" value="TreeGrafter"/>
</dbReference>
<dbReference type="Proteomes" id="UP000274131">
    <property type="component" value="Unassembled WGS sequence"/>
</dbReference>
<feature type="compositionally biased region" description="Basic and acidic residues" evidence="2">
    <location>
        <begin position="663"/>
        <end position="687"/>
    </location>
</feature>
<gene>
    <name evidence="3" type="ORF">EVEC_LOCUS123</name>
</gene>
<dbReference type="GO" id="GO:0005886">
    <property type="term" value="C:plasma membrane"/>
    <property type="evidence" value="ECO:0007669"/>
    <property type="project" value="TreeGrafter"/>
</dbReference>
<dbReference type="GO" id="GO:0030334">
    <property type="term" value="P:regulation of cell migration"/>
    <property type="evidence" value="ECO:0007669"/>
    <property type="project" value="TreeGrafter"/>
</dbReference>
<dbReference type="AlphaFoldDB" id="A0A0N4USQ8"/>
<dbReference type="PANTHER" id="PTHR14826:SF14">
    <property type="entry name" value="ANGIOMOTIN_C DOMAIN-CONTAINING PROTEIN"/>
    <property type="match status" value="1"/>
</dbReference>
<reference evidence="5" key="1">
    <citation type="submission" date="2017-02" db="UniProtKB">
        <authorList>
            <consortium name="WormBaseParasite"/>
        </authorList>
    </citation>
    <scope>IDENTIFICATION</scope>
</reference>
<accession>A0A0N4USQ8</accession>
<feature type="region of interest" description="Disordered" evidence="2">
    <location>
        <begin position="656"/>
        <end position="687"/>
    </location>
</feature>
<dbReference type="InterPro" id="IPR051747">
    <property type="entry name" value="Angiomotin-like"/>
</dbReference>
<proteinExistence type="predicted"/>
<dbReference type="OrthoDB" id="5974715at2759"/>
<feature type="compositionally biased region" description="Low complexity" evidence="2">
    <location>
        <begin position="84"/>
        <end position="100"/>
    </location>
</feature>
<feature type="coiled-coil region" evidence="1">
    <location>
        <begin position="416"/>
        <end position="511"/>
    </location>
</feature>
<feature type="coiled-coil region" evidence="1">
    <location>
        <begin position="288"/>
        <end position="385"/>
    </location>
</feature>
<evidence type="ECO:0000256" key="2">
    <source>
        <dbReference type="SAM" id="MobiDB-lite"/>
    </source>
</evidence>
<dbReference type="EMBL" id="UXUI01000072">
    <property type="protein sequence ID" value="VDD84980.1"/>
    <property type="molecule type" value="Genomic_DNA"/>
</dbReference>
<feature type="region of interest" description="Disordered" evidence="2">
    <location>
        <begin position="82"/>
        <end position="106"/>
    </location>
</feature>
<evidence type="ECO:0000313" key="3">
    <source>
        <dbReference type="EMBL" id="VDD84980.1"/>
    </source>
</evidence>
<reference evidence="3 4" key="2">
    <citation type="submission" date="2018-10" db="EMBL/GenBank/DDBJ databases">
        <authorList>
            <consortium name="Pathogen Informatics"/>
        </authorList>
    </citation>
    <scope>NUCLEOTIDE SEQUENCE [LARGE SCALE GENOMIC DNA]</scope>
</reference>
<feature type="compositionally biased region" description="Polar residues" evidence="2">
    <location>
        <begin position="47"/>
        <end position="58"/>
    </location>
</feature>
<evidence type="ECO:0000256" key="1">
    <source>
        <dbReference type="SAM" id="Coils"/>
    </source>
</evidence>
<evidence type="ECO:0000313" key="5">
    <source>
        <dbReference type="WBParaSite" id="EVEC_0000017901-mRNA-1"/>
    </source>
</evidence>
<feature type="region of interest" description="Disordered" evidence="2">
    <location>
        <begin position="576"/>
        <end position="595"/>
    </location>
</feature>
<name>A0A0N4USQ8_ENTVE</name>
<dbReference type="STRING" id="51028.A0A0N4USQ8"/>
<organism evidence="5">
    <name type="scientific">Enterobius vermicularis</name>
    <name type="common">Human pinworm</name>
    <dbReference type="NCBI Taxonomy" id="51028"/>
    <lineage>
        <taxon>Eukaryota</taxon>
        <taxon>Metazoa</taxon>
        <taxon>Ecdysozoa</taxon>
        <taxon>Nematoda</taxon>
        <taxon>Chromadorea</taxon>
        <taxon>Rhabditida</taxon>
        <taxon>Spirurina</taxon>
        <taxon>Oxyuridomorpha</taxon>
        <taxon>Oxyuroidea</taxon>
        <taxon>Oxyuridae</taxon>
        <taxon>Enterobius</taxon>
    </lineage>
</organism>
<dbReference type="Gene3D" id="1.10.287.1490">
    <property type="match status" value="1"/>
</dbReference>
<feature type="region of interest" description="Disordered" evidence="2">
    <location>
        <begin position="47"/>
        <end position="67"/>
    </location>
</feature>
<dbReference type="PANTHER" id="PTHR14826">
    <property type="entry name" value="ANGIOMOTIN"/>
    <property type="match status" value="1"/>
</dbReference>
<evidence type="ECO:0000313" key="4">
    <source>
        <dbReference type="Proteomes" id="UP000274131"/>
    </source>
</evidence>
<protein>
    <submittedName>
        <fullName evidence="5">Angiomotin_C domain-containing protein</fullName>
    </submittedName>
</protein>
<keyword evidence="1" id="KW-0175">Coiled coil</keyword>
<dbReference type="GO" id="GO:0031410">
    <property type="term" value="C:cytoplasmic vesicle"/>
    <property type="evidence" value="ECO:0007669"/>
    <property type="project" value="TreeGrafter"/>
</dbReference>
<dbReference type="GO" id="GO:0005923">
    <property type="term" value="C:bicellular tight junction"/>
    <property type="evidence" value="ECO:0007669"/>
    <property type="project" value="TreeGrafter"/>
</dbReference>
<dbReference type="WBParaSite" id="EVEC_0000017901-mRNA-1">
    <property type="protein sequence ID" value="EVEC_0000017901-mRNA-1"/>
    <property type="gene ID" value="EVEC_0000017901"/>
</dbReference>
<sequence>MENDRRAGMRNWSVEARDRQVHAVSPMHLQESRLINSLLNEAQNISKSNNKINTQSNGCEPDKGNPSELQKMLEKYQTTVLHKQQQQHQQNQQEQQQLQQRIGNSQNSHEIIRSFGSASPAVQIHNTQMSHSQPCLVTALSEKVGVPGASAPPSYPQASSSFDSSKVRETANFKTQLASTQRILGLLHEKNAALKQQCDYLNKKALRLQKLEAVCKTIENEYENLTAQKERQEELEKAHRAKMEAQLAKLYNENKMLHQRVEELGQWLRMDHPNEQVLRVINEMIPQNEELRKCKERQRMDIEALEVTLKDQRNHIQILEKALTNAQEKVWRKEKEVNELSGNVQKAFSLQKALDKMKGEMQAREAEWNRQRTQLEMENAQLKMQLTKECVLLGVKKGTIARSPDNDELLQLKKTLHASDARVTELKKKIAEMESKHLEELQRRATQIDALTTKVKELEEEITDKDEKVAELEKENELLNEKLENEKKNSKKRLTKLEKELERTRNSDERRFREDMAKMEEMRLKIADRRCFTADRLRCRINSHCRTSSGSFGVCQSHARTHSAAALIPGSVPISLASTSSSPPEGPLDLSSSSTSALKRDSDGLLSFDDVAINPSSVTDLSTRRMRHIRRPKCCVPIVQDNRLISSLYSLNLEETSMDESDKESVKDSGIVKDEEFQKSAEETWDV</sequence>
<feature type="coiled-coil region" evidence="1">
    <location>
        <begin position="201"/>
        <end position="260"/>
    </location>
</feature>